<evidence type="ECO:0000256" key="1">
    <source>
        <dbReference type="SAM" id="Coils"/>
    </source>
</evidence>
<gene>
    <name evidence="2" type="ORF">NCTC11819_00436</name>
</gene>
<dbReference type="AlphaFoldDB" id="A0A8G2M6H9"/>
<dbReference type="Gene3D" id="1.10.10.10">
    <property type="entry name" value="Winged helix-like DNA-binding domain superfamily/Winged helix DNA-binding domain"/>
    <property type="match status" value="1"/>
</dbReference>
<feature type="coiled-coil region" evidence="1">
    <location>
        <begin position="65"/>
        <end position="92"/>
    </location>
</feature>
<dbReference type="InterPro" id="IPR009057">
    <property type="entry name" value="Homeodomain-like_sf"/>
</dbReference>
<keyword evidence="1" id="KW-0175">Coiled coil</keyword>
<dbReference type="GO" id="GO:0003677">
    <property type="term" value="F:DNA binding"/>
    <property type="evidence" value="ECO:0007669"/>
    <property type="project" value="InterPro"/>
</dbReference>
<protein>
    <submittedName>
        <fullName evidence="2">Transposase</fullName>
    </submittedName>
</protein>
<name>A0A8G2M6H9_9ACTO</name>
<evidence type="ECO:0000313" key="2">
    <source>
        <dbReference type="EMBL" id="STO15892.1"/>
    </source>
</evidence>
<dbReference type="GO" id="GO:0006313">
    <property type="term" value="P:DNA transposition"/>
    <property type="evidence" value="ECO:0007669"/>
    <property type="project" value="InterPro"/>
</dbReference>
<dbReference type="Pfam" id="PF01527">
    <property type="entry name" value="HTH_Tnp_1"/>
    <property type="match status" value="1"/>
</dbReference>
<dbReference type="InterPro" id="IPR036388">
    <property type="entry name" value="WH-like_DNA-bd_sf"/>
</dbReference>
<evidence type="ECO:0000313" key="3">
    <source>
        <dbReference type="Proteomes" id="UP000255284"/>
    </source>
</evidence>
<sequence length="135" mass="15372">MPRNYSQEFRDRAVRLVFDRLRDDSGVSRWAVISDIGLKLGVSRESLRRWVNQAEIDQGERSGVTREESAEIRRLRKENAELRRTNEILKLASAFFALTDAGIRSSTGTIGDSYDNALAETVNGLYKTELIYSQT</sequence>
<dbReference type="SUPFAM" id="SSF46689">
    <property type="entry name" value="Homeodomain-like"/>
    <property type="match status" value="1"/>
</dbReference>
<accession>A0A8G2M6H9</accession>
<proteinExistence type="predicted"/>
<comment type="caution">
    <text evidence="2">The sequence shown here is derived from an EMBL/GenBank/DDBJ whole genome shotgun (WGS) entry which is preliminary data.</text>
</comment>
<reference evidence="2 3" key="1">
    <citation type="submission" date="2018-06" db="EMBL/GenBank/DDBJ databases">
        <authorList>
            <consortium name="Pathogen Informatics"/>
            <person name="Doyle S."/>
        </authorList>
    </citation>
    <scope>NUCLEOTIDE SEQUENCE [LARGE SCALE GENOMIC DNA]</scope>
    <source>
        <strain evidence="2 3">NCTC11819</strain>
    </source>
</reference>
<dbReference type="EMBL" id="UGGQ01000006">
    <property type="protein sequence ID" value="STO15892.1"/>
    <property type="molecule type" value="Genomic_DNA"/>
</dbReference>
<dbReference type="GO" id="GO:0004803">
    <property type="term" value="F:transposase activity"/>
    <property type="evidence" value="ECO:0007669"/>
    <property type="project" value="InterPro"/>
</dbReference>
<organism evidence="2 3">
    <name type="scientific">Mobiluncus mulieris</name>
    <dbReference type="NCBI Taxonomy" id="2052"/>
    <lineage>
        <taxon>Bacteria</taxon>
        <taxon>Bacillati</taxon>
        <taxon>Actinomycetota</taxon>
        <taxon>Actinomycetes</taxon>
        <taxon>Actinomycetales</taxon>
        <taxon>Actinomycetaceae</taxon>
        <taxon>Mobiluncus</taxon>
    </lineage>
</organism>
<dbReference type="InterPro" id="IPR002514">
    <property type="entry name" value="Transposase_8"/>
</dbReference>
<dbReference type="Proteomes" id="UP000255284">
    <property type="component" value="Unassembled WGS sequence"/>
</dbReference>